<dbReference type="SUPFAM" id="SSF49464">
    <property type="entry name" value="Carboxypeptidase regulatory domain-like"/>
    <property type="match status" value="1"/>
</dbReference>
<dbReference type="AlphaFoldDB" id="A0A7X5UDY3"/>
<accession>A0A7X5UDY3</accession>
<name>A0A7X5UDY3_9GAMM</name>
<evidence type="ECO:0000313" key="2">
    <source>
        <dbReference type="EMBL" id="NII08701.1"/>
    </source>
</evidence>
<dbReference type="EMBL" id="JAARLZ010000014">
    <property type="protein sequence ID" value="NII08701.1"/>
    <property type="molecule type" value="Genomic_DNA"/>
</dbReference>
<keyword evidence="1" id="KW-0732">Signal</keyword>
<dbReference type="Proteomes" id="UP000490980">
    <property type="component" value="Unassembled WGS sequence"/>
</dbReference>
<sequence length="219" mass="23444">MFVRRMAQALAWGVVSMATQAATHADGGDIAGHVELAANPGQTLATGEVTDTVVYFVPAAGAPRLHPGAYTVNSVDMDFRPGAMVVPAGSKIRFANLDQVLHNVYSSTPGSVFDYQFQKVGDVVERRFTTPGPVLVSCNVHHFMEFDLLVLPTPYASSVGADGSFTLRHVPSGPGTLYFWNPRTQIRTQAVTAHGQNVTQRLVAIKPRVTTELHLGAGS</sequence>
<proteinExistence type="predicted"/>
<protein>
    <recommendedName>
        <fullName evidence="4">Methylamine utilization protein</fullName>
    </recommendedName>
</protein>
<dbReference type="RefSeq" id="WP_166952020.1">
    <property type="nucleotide sequence ID" value="NZ_JAARLZ010000014.1"/>
</dbReference>
<dbReference type="Gene3D" id="2.60.40.420">
    <property type="entry name" value="Cupredoxins - blue copper proteins"/>
    <property type="match status" value="1"/>
</dbReference>
<evidence type="ECO:0000256" key="1">
    <source>
        <dbReference type="SAM" id="SignalP"/>
    </source>
</evidence>
<dbReference type="InterPro" id="IPR008969">
    <property type="entry name" value="CarboxyPept-like_regulatory"/>
</dbReference>
<dbReference type="SUPFAM" id="SSF49503">
    <property type="entry name" value="Cupredoxins"/>
    <property type="match status" value="1"/>
</dbReference>
<dbReference type="InterPro" id="IPR008972">
    <property type="entry name" value="Cupredoxin"/>
</dbReference>
<comment type="caution">
    <text evidence="2">The sequence shown here is derived from an EMBL/GenBank/DDBJ whole genome shotgun (WGS) entry which is preliminary data.</text>
</comment>
<reference evidence="2 3" key="1">
    <citation type="submission" date="2020-03" db="EMBL/GenBank/DDBJ databases">
        <authorList>
            <person name="Lai Q."/>
        </authorList>
    </citation>
    <scope>NUCLEOTIDE SEQUENCE [LARGE SCALE GENOMIC DNA]</scope>
    <source>
        <strain evidence="2 3">CCUG 25036</strain>
    </source>
</reference>
<keyword evidence="3" id="KW-1185">Reference proteome</keyword>
<evidence type="ECO:0008006" key="4">
    <source>
        <dbReference type="Google" id="ProtNLM"/>
    </source>
</evidence>
<gene>
    <name evidence="2" type="ORF">HBF25_20130</name>
</gene>
<feature type="signal peptide" evidence="1">
    <location>
        <begin position="1"/>
        <end position="21"/>
    </location>
</feature>
<organism evidence="2 3">
    <name type="scientific">Luteibacter anthropi</name>
    <dbReference type="NCBI Taxonomy" id="564369"/>
    <lineage>
        <taxon>Bacteria</taxon>
        <taxon>Pseudomonadati</taxon>
        <taxon>Pseudomonadota</taxon>
        <taxon>Gammaproteobacteria</taxon>
        <taxon>Lysobacterales</taxon>
        <taxon>Rhodanobacteraceae</taxon>
        <taxon>Luteibacter</taxon>
    </lineage>
</organism>
<evidence type="ECO:0000313" key="3">
    <source>
        <dbReference type="Proteomes" id="UP000490980"/>
    </source>
</evidence>
<feature type="chain" id="PRO_5030579983" description="Methylamine utilization protein" evidence="1">
    <location>
        <begin position="22"/>
        <end position="219"/>
    </location>
</feature>